<sequence length="83" mass="9807">MSKNYSFNSKEEFIKLVQTEILTSSEVLEELQISRQSLNSLVKRGKLTPIKELPRDRMFLREDVEARKEAAKELNAKYRPYDE</sequence>
<protein>
    <recommendedName>
        <fullName evidence="1">Helix-turn-helix domain-containing protein</fullName>
    </recommendedName>
</protein>
<evidence type="ECO:0000313" key="2">
    <source>
        <dbReference type="EMBL" id="ODV57261.1"/>
    </source>
</evidence>
<gene>
    <name evidence="2" type="ORF">BG258_15765</name>
</gene>
<accession>A0A1E4R9W2</accession>
<dbReference type="AlphaFoldDB" id="A0A1E4R9W2"/>
<dbReference type="RefSeq" id="WP_069482165.1">
    <property type="nucleotide sequence ID" value="NZ_KV766182.1"/>
</dbReference>
<dbReference type="Proteomes" id="UP000094784">
    <property type="component" value="Unassembled WGS sequence"/>
</dbReference>
<name>A0A1E4R9W2_9BACI</name>
<dbReference type="Pfam" id="PF12728">
    <property type="entry name" value="HTH_17"/>
    <property type="match status" value="1"/>
</dbReference>
<dbReference type="OrthoDB" id="2382315at2"/>
<reference evidence="2 3" key="1">
    <citation type="submission" date="2016-09" db="EMBL/GenBank/DDBJ databases">
        <title>Draft genome sequence of the soil isolate, Lysinibacillus fusiformis M5, a potential hypoxanthine producer.</title>
        <authorList>
            <person name="Gallegos-Monterrosa R."/>
            <person name="Maroti G."/>
            <person name="Balint B."/>
            <person name="Kovacs A.T."/>
        </authorList>
    </citation>
    <scope>NUCLEOTIDE SEQUENCE [LARGE SCALE GENOMIC DNA]</scope>
    <source>
        <strain evidence="2 3">M5</strain>
    </source>
</reference>
<feature type="domain" description="Helix-turn-helix" evidence="1">
    <location>
        <begin position="22"/>
        <end position="70"/>
    </location>
</feature>
<comment type="caution">
    <text evidence="2">The sequence shown here is derived from an EMBL/GenBank/DDBJ whole genome shotgun (WGS) entry which is preliminary data.</text>
</comment>
<dbReference type="EMBL" id="MECQ01000001">
    <property type="protein sequence ID" value="ODV57261.1"/>
    <property type="molecule type" value="Genomic_DNA"/>
</dbReference>
<evidence type="ECO:0000259" key="1">
    <source>
        <dbReference type="Pfam" id="PF12728"/>
    </source>
</evidence>
<organism evidence="2 3">
    <name type="scientific">Lysinibacillus fusiformis</name>
    <dbReference type="NCBI Taxonomy" id="28031"/>
    <lineage>
        <taxon>Bacteria</taxon>
        <taxon>Bacillati</taxon>
        <taxon>Bacillota</taxon>
        <taxon>Bacilli</taxon>
        <taxon>Bacillales</taxon>
        <taxon>Bacillaceae</taxon>
        <taxon>Lysinibacillus</taxon>
    </lineage>
</organism>
<dbReference type="InterPro" id="IPR041657">
    <property type="entry name" value="HTH_17"/>
</dbReference>
<proteinExistence type="predicted"/>
<evidence type="ECO:0000313" key="3">
    <source>
        <dbReference type="Proteomes" id="UP000094784"/>
    </source>
</evidence>